<proteinExistence type="predicted"/>
<dbReference type="Proteomes" id="UP000265836">
    <property type="component" value="Unassembled WGS sequence"/>
</dbReference>
<accession>A0A397M641</accession>
<gene>
    <name evidence="1" type="ORF">DFO61_4993</name>
</gene>
<protein>
    <submittedName>
        <fullName evidence="1">Uncharacterized protein</fullName>
    </submittedName>
</protein>
<dbReference type="EMBL" id="QXDA01000010">
    <property type="protein sequence ID" value="RIA18833.1"/>
    <property type="molecule type" value="Genomic_DNA"/>
</dbReference>
<sequence length="44" mass="4935">MAHLATAPDDDNDQLIRRLTLAALFACLIRQPLDEHPAKDHLLT</sequence>
<organism evidence="1 2">
    <name type="scientific">Ectopseudomonas oleovorans</name>
    <name type="common">Pseudomonas oleovorans</name>
    <dbReference type="NCBI Taxonomy" id="301"/>
    <lineage>
        <taxon>Bacteria</taxon>
        <taxon>Pseudomonadati</taxon>
        <taxon>Pseudomonadota</taxon>
        <taxon>Gammaproteobacteria</taxon>
        <taxon>Pseudomonadales</taxon>
        <taxon>Pseudomonadaceae</taxon>
        <taxon>Ectopseudomonas</taxon>
    </lineage>
</organism>
<reference evidence="1 2" key="1">
    <citation type="submission" date="2018-08" db="EMBL/GenBank/DDBJ databases">
        <title>Genome sequencing of rice bacterial endophytes.</title>
        <authorList>
            <person name="Venturi V."/>
        </authorList>
    </citation>
    <scope>NUCLEOTIDE SEQUENCE [LARGE SCALE GENOMIC DNA]</scope>
    <source>
        <strain evidence="1 2">E1205</strain>
    </source>
</reference>
<dbReference type="AlphaFoldDB" id="A0A397M641"/>
<evidence type="ECO:0000313" key="2">
    <source>
        <dbReference type="Proteomes" id="UP000265836"/>
    </source>
</evidence>
<comment type="caution">
    <text evidence="1">The sequence shown here is derived from an EMBL/GenBank/DDBJ whole genome shotgun (WGS) entry which is preliminary data.</text>
</comment>
<dbReference type="RefSeq" id="WP_283956782.1">
    <property type="nucleotide sequence ID" value="NZ_QXDA01000010.1"/>
</dbReference>
<name>A0A397M641_ECTOL</name>
<evidence type="ECO:0000313" key="1">
    <source>
        <dbReference type="EMBL" id="RIA18833.1"/>
    </source>
</evidence>